<organism evidence="6 7">
    <name type="scientific">Tistrella mobilis (strain KA081020-065)</name>
    <dbReference type="NCBI Taxonomy" id="1110502"/>
    <lineage>
        <taxon>Bacteria</taxon>
        <taxon>Pseudomonadati</taxon>
        <taxon>Pseudomonadota</taxon>
        <taxon>Alphaproteobacteria</taxon>
        <taxon>Geminicoccales</taxon>
        <taxon>Geminicoccaceae</taxon>
        <taxon>Tistrella</taxon>
    </lineage>
</organism>
<dbReference type="SUPFAM" id="SSF46689">
    <property type="entry name" value="Homeodomain-like"/>
    <property type="match status" value="1"/>
</dbReference>
<accession>I3TS44</accession>
<geneLocation type="plasmid" evidence="6 7">
    <name>pTM1</name>
</geneLocation>
<reference evidence="6 7" key="1">
    <citation type="journal article" date="2012" name="J. Am. Chem. Soc.">
        <title>Bacterial biosynthesis and maturation of the didemnin anti-cancer agents.</title>
        <authorList>
            <person name="Xu Y."/>
            <person name="Kersten R.D."/>
            <person name="Nam S.J."/>
            <person name="Lu L."/>
            <person name="Al-Suwailem A.M."/>
            <person name="Zheng H."/>
            <person name="Fenical W."/>
            <person name="Dorrestein P.C."/>
            <person name="Moore B.S."/>
            <person name="Qian P.Y."/>
        </authorList>
    </citation>
    <scope>NUCLEOTIDE SEQUENCE [LARGE SCALE GENOMIC DNA]</scope>
    <source>
        <strain evidence="6 7">KA081020-065</strain>
    </source>
</reference>
<dbReference type="PATRIC" id="fig|1110502.3.peg.3836"/>
<evidence type="ECO:0000313" key="6">
    <source>
        <dbReference type="EMBL" id="AFK55582.1"/>
    </source>
</evidence>
<sequence length="223" mass="24220">MTTTADRAAPRRMPTQQRSRERVERMLLAAREIIAADGTDGLRMAQVAERAGVPIGSLYQFFPDKAAIIRMLAMRCNEESRACIRAGLEPVADEAGLLAAFGALIDEYYGLFRADPVISDIWSGMQADKLLREMEVEESRLNGRLLADTIRRIRPGADPADVEATAFLVMHLGEATMRLAIAVPPEEGDRLVATYRRMALEALAGSSPVTQPAPAPSGSRPAG</sequence>
<dbReference type="RefSeq" id="WP_014747259.1">
    <property type="nucleotide sequence ID" value="NC_017957.2"/>
</dbReference>
<name>I3TS44_TISMK</name>
<dbReference type="InterPro" id="IPR041674">
    <property type="entry name" value="TetR_C_22"/>
</dbReference>
<evidence type="ECO:0000256" key="2">
    <source>
        <dbReference type="ARBA" id="ARBA00023125"/>
    </source>
</evidence>
<dbReference type="Proteomes" id="UP000005258">
    <property type="component" value="Plasmid pTM1"/>
</dbReference>
<keyword evidence="2 4" id="KW-0238">DNA-binding</keyword>
<keyword evidence="6" id="KW-0614">Plasmid</keyword>
<dbReference type="InterPro" id="IPR009057">
    <property type="entry name" value="Homeodomain-like_sf"/>
</dbReference>
<evidence type="ECO:0000259" key="5">
    <source>
        <dbReference type="PROSITE" id="PS50977"/>
    </source>
</evidence>
<evidence type="ECO:0000256" key="4">
    <source>
        <dbReference type="PROSITE-ProRule" id="PRU00335"/>
    </source>
</evidence>
<dbReference type="PROSITE" id="PS50977">
    <property type="entry name" value="HTH_TETR_2"/>
    <property type="match status" value="1"/>
</dbReference>
<dbReference type="GO" id="GO:0000976">
    <property type="term" value="F:transcription cis-regulatory region binding"/>
    <property type="evidence" value="ECO:0007669"/>
    <property type="project" value="TreeGrafter"/>
</dbReference>
<feature type="domain" description="HTH tetR-type" evidence="5">
    <location>
        <begin position="20"/>
        <end position="80"/>
    </location>
</feature>
<feature type="DNA-binding region" description="H-T-H motif" evidence="4">
    <location>
        <begin position="43"/>
        <end position="62"/>
    </location>
</feature>
<dbReference type="PANTHER" id="PTHR30055">
    <property type="entry name" value="HTH-TYPE TRANSCRIPTIONAL REGULATOR RUTR"/>
    <property type="match status" value="1"/>
</dbReference>
<dbReference type="EMBL" id="CP003237">
    <property type="protein sequence ID" value="AFK55582.1"/>
    <property type="molecule type" value="Genomic_DNA"/>
</dbReference>
<evidence type="ECO:0000313" key="7">
    <source>
        <dbReference type="Proteomes" id="UP000005258"/>
    </source>
</evidence>
<keyword evidence="1" id="KW-0805">Transcription regulation</keyword>
<dbReference type="Gene3D" id="1.10.357.10">
    <property type="entry name" value="Tetracycline Repressor, domain 2"/>
    <property type="match status" value="1"/>
</dbReference>
<dbReference type="KEGG" id="tmo:TMO_a0179"/>
<dbReference type="AlphaFoldDB" id="I3TS44"/>
<dbReference type="Pfam" id="PF17928">
    <property type="entry name" value="TetR_C_22"/>
    <property type="match status" value="1"/>
</dbReference>
<keyword evidence="7" id="KW-1185">Reference proteome</keyword>
<dbReference type="PRINTS" id="PR00455">
    <property type="entry name" value="HTHTETR"/>
</dbReference>
<evidence type="ECO:0000256" key="1">
    <source>
        <dbReference type="ARBA" id="ARBA00023015"/>
    </source>
</evidence>
<dbReference type="HOGENOM" id="CLU_069356_46_2_5"/>
<dbReference type="PANTHER" id="PTHR30055:SF234">
    <property type="entry name" value="HTH-TYPE TRANSCRIPTIONAL REGULATOR BETI"/>
    <property type="match status" value="1"/>
</dbReference>
<protein>
    <submittedName>
        <fullName evidence="6">TetR family transcriptional regulator</fullName>
    </submittedName>
</protein>
<keyword evidence="3" id="KW-0804">Transcription</keyword>
<dbReference type="InterPro" id="IPR050109">
    <property type="entry name" value="HTH-type_TetR-like_transc_reg"/>
</dbReference>
<proteinExistence type="predicted"/>
<dbReference type="Pfam" id="PF00440">
    <property type="entry name" value="TetR_N"/>
    <property type="match status" value="1"/>
</dbReference>
<dbReference type="GO" id="GO:0003700">
    <property type="term" value="F:DNA-binding transcription factor activity"/>
    <property type="evidence" value="ECO:0007669"/>
    <property type="project" value="TreeGrafter"/>
</dbReference>
<gene>
    <name evidence="6" type="ordered locus">TMO_a0179</name>
</gene>
<dbReference type="InterPro" id="IPR001647">
    <property type="entry name" value="HTH_TetR"/>
</dbReference>
<evidence type="ECO:0000256" key="3">
    <source>
        <dbReference type="ARBA" id="ARBA00023163"/>
    </source>
</evidence>